<name>Q7T9U5_GVAO</name>
<reference evidence="2" key="2">
    <citation type="journal article" date="2015" name="J. Gen. Virol.">
        <title>Isolation of an Adoxophyes orana granulovirus (AdorGV) occlusion body morphology mutant: biological activity, genome sequence and relationship to other isolates of AdorGV.</title>
        <authorList>
            <person name="Nakai M."/>
            <person name="Harrison R.L."/>
            <person name="Uchida H."/>
            <person name="Ukuda R."/>
            <person name="Hikihara S."/>
            <person name="Ishii K."/>
            <person name="Kunimi Y."/>
        </authorList>
    </citation>
    <scope>NUCLEOTIDE SEQUENCE</scope>
    <source>
        <strain evidence="2">Miyazaki</strain>
    </source>
</reference>
<dbReference type="Proteomes" id="UP000202129">
    <property type="component" value="Segment"/>
</dbReference>
<dbReference type="KEGG" id="vg:1463413"/>
<gene>
    <name evidence="1" type="primary">ORF_70</name>
</gene>
<evidence type="ECO:0000313" key="2">
    <source>
        <dbReference type="EMBL" id="AJA91710.1"/>
    </source>
</evidence>
<protein>
    <submittedName>
        <fullName evidence="1">ORF_70</fullName>
    </submittedName>
    <submittedName>
        <fullName evidence="2">p12</fullName>
    </submittedName>
</protein>
<dbReference type="RefSeq" id="NP_872524.1">
    <property type="nucleotide sequence ID" value="NC_005038.1"/>
</dbReference>
<accession>Q7T9U5</accession>
<proteinExistence type="predicted"/>
<reference evidence="1 3" key="1">
    <citation type="journal article" date="2003" name="Virology">
        <title>The complete sequence of the Adoxophyes orana granulovirus genome.</title>
        <authorList>
            <person name="Wormleaton S."/>
            <person name="Kuzio J."/>
            <person name="Winstanley D."/>
        </authorList>
    </citation>
    <scope>NUCLEOTIDE SEQUENCE [LARGE SCALE GENOMIC DNA]</scope>
</reference>
<dbReference type="InterPro" id="IPR009477">
    <property type="entry name" value="Baculo_Ac102"/>
</dbReference>
<keyword evidence="3" id="KW-1185">Reference proteome</keyword>
<evidence type="ECO:0000313" key="1">
    <source>
        <dbReference type="EMBL" id="AAP85707.1"/>
    </source>
</evidence>
<organism evidence="1 3">
    <name type="scientific">Adoxophyes orana granulovirus</name>
    <name type="common">AoGV</name>
    <dbReference type="NCBI Taxonomy" id="170617"/>
    <lineage>
        <taxon>Viruses</taxon>
        <taxon>Viruses incertae sedis</taxon>
        <taxon>Naldaviricetes</taxon>
        <taxon>Lefavirales</taxon>
        <taxon>Baculoviridae</taxon>
        <taxon>Betabaculovirus</taxon>
        <taxon>Betabaculovirus adoranae</taxon>
    </lineage>
</organism>
<organismHost>
    <name type="scientific">Adoxophyes</name>
    <dbReference type="NCBI Taxonomy" id="85584"/>
</organismHost>
<dbReference type="Pfam" id="PF06497">
    <property type="entry name" value="Baculo_Ac102"/>
    <property type="match status" value="1"/>
</dbReference>
<sequence length="118" mass="13225">MEDSLFNRNVNIENFNNPVTPAPNNADNDVLLHALIMQGVGRYIREDQSSGKIEILQKLTPKTRNLKRVIKGINDDTNELLIRGADDAVDVLEVVHDIINSKFNIINNSDTSIPMNVD</sequence>
<dbReference type="EMBL" id="AF547984">
    <property type="protein sequence ID" value="AAP85707.1"/>
    <property type="molecule type" value="Genomic_DNA"/>
</dbReference>
<dbReference type="OrthoDB" id="22006at10239"/>
<evidence type="ECO:0000313" key="3">
    <source>
        <dbReference type="Proteomes" id="UP000202129"/>
    </source>
</evidence>
<dbReference type="GeneID" id="1463413"/>
<dbReference type="EMBL" id="KM226332">
    <property type="protein sequence ID" value="AJA91710.1"/>
    <property type="molecule type" value="Genomic_DNA"/>
</dbReference>